<proteinExistence type="predicted"/>
<dbReference type="KEGG" id="ccro:CMC5_066440"/>
<reference evidence="1 2" key="1">
    <citation type="submission" date="2015-07" db="EMBL/GenBank/DDBJ databases">
        <title>Genome analysis of myxobacterium Chondromyces crocatus Cm c5 reveals a high potential for natural compound synthesis and the genetic basis for the loss of fruiting body formation.</title>
        <authorList>
            <person name="Zaburannyi N."/>
            <person name="Bunk B."/>
            <person name="Maier J."/>
            <person name="Overmann J."/>
            <person name="Mueller R."/>
        </authorList>
    </citation>
    <scope>NUCLEOTIDE SEQUENCE [LARGE SCALE GENOMIC DNA]</scope>
    <source>
        <strain evidence="1 2">Cm c5</strain>
    </source>
</reference>
<dbReference type="Proteomes" id="UP000067626">
    <property type="component" value="Chromosome"/>
</dbReference>
<keyword evidence="2" id="KW-1185">Reference proteome</keyword>
<organism evidence="1 2">
    <name type="scientific">Chondromyces crocatus</name>
    <dbReference type="NCBI Taxonomy" id="52"/>
    <lineage>
        <taxon>Bacteria</taxon>
        <taxon>Pseudomonadati</taxon>
        <taxon>Myxococcota</taxon>
        <taxon>Polyangia</taxon>
        <taxon>Polyangiales</taxon>
        <taxon>Polyangiaceae</taxon>
        <taxon>Chondromyces</taxon>
    </lineage>
</organism>
<dbReference type="EMBL" id="CP012159">
    <property type="protein sequence ID" value="AKT42418.1"/>
    <property type="molecule type" value="Genomic_DNA"/>
</dbReference>
<sequence>MAIRTKSAPSAGLRSERLEAALAKALDGEPAELFDQLTRSSGMPGPRPNLDLARAMGQSIARAGGRGVDLLHAMEADERQEFLLMVVAHGYAARMGEGKADAGELLQRLGEDARKQVRDGVADALRALLGARGEDAVRTLQAWTDGYLQAHVALSALADREVLAHLPSSAGQEVVARLDEAFELADKSPRAAERLQGVRQLREGMPKQIGLFASRFPETLTWLEQKAQIVERPESRQVVDEAITALRRETFPQAEVDRLAKVLASSAPPERYAARIVQGTRKRSKGRR</sequence>
<accession>A0A0K1EP66</accession>
<dbReference type="STRING" id="52.CMC5_066440"/>
<name>A0A0K1EP66_CHOCO</name>
<gene>
    <name evidence="1" type="ORF">CMC5_066440</name>
</gene>
<protein>
    <submittedName>
        <fullName evidence="1">Uncharacterized protein</fullName>
    </submittedName>
</protein>
<evidence type="ECO:0000313" key="1">
    <source>
        <dbReference type="EMBL" id="AKT42418.1"/>
    </source>
</evidence>
<evidence type="ECO:0000313" key="2">
    <source>
        <dbReference type="Proteomes" id="UP000067626"/>
    </source>
</evidence>
<dbReference type="AlphaFoldDB" id="A0A0K1EP66"/>
<dbReference type="RefSeq" id="WP_050434054.1">
    <property type="nucleotide sequence ID" value="NZ_CP012159.1"/>
</dbReference>
<dbReference type="OrthoDB" id="154709at2"/>